<accession>A0A378SHS6</accession>
<organism evidence="2 3">
    <name type="scientific">Mycolicibacterium gilvum</name>
    <dbReference type="NCBI Taxonomy" id="1804"/>
    <lineage>
        <taxon>Bacteria</taxon>
        <taxon>Bacillati</taxon>
        <taxon>Actinomycetota</taxon>
        <taxon>Actinomycetes</taxon>
        <taxon>Mycobacteriales</taxon>
        <taxon>Mycobacteriaceae</taxon>
        <taxon>Mycolicibacterium</taxon>
    </lineage>
</organism>
<evidence type="ECO:0000313" key="2">
    <source>
        <dbReference type="EMBL" id="STZ41446.1"/>
    </source>
</evidence>
<protein>
    <submittedName>
        <fullName evidence="2">Uncharacterized protein</fullName>
    </submittedName>
</protein>
<feature type="compositionally biased region" description="Basic and acidic residues" evidence="1">
    <location>
        <begin position="22"/>
        <end position="38"/>
    </location>
</feature>
<name>A0A378SHS6_9MYCO</name>
<proteinExistence type="predicted"/>
<sequence length="38" mass="3990">MLTDTSNGSDTTAPQIQSPILSEHDPQAGHGEHLAYVA</sequence>
<feature type="compositionally biased region" description="Polar residues" evidence="1">
    <location>
        <begin position="1"/>
        <end position="20"/>
    </location>
</feature>
<dbReference type="Proteomes" id="UP000254291">
    <property type="component" value="Unassembled WGS sequence"/>
</dbReference>
<evidence type="ECO:0000313" key="3">
    <source>
        <dbReference type="Proteomes" id="UP000254291"/>
    </source>
</evidence>
<gene>
    <name evidence="2" type="ORF">NCTC10742_00649</name>
</gene>
<reference evidence="2 3" key="1">
    <citation type="submission" date="2018-06" db="EMBL/GenBank/DDBJ databases">
        <authorList>
            <consortium name="Pathogen Informatics"/>
            <person name="Doyle S."/>
        </authorList>
    </citation>
    <scope>NUCLEOTIDE SEQUENCE [LARGE SCALE GENOMIC DNA]</scope>
    <source>
        <strain evidence="2 3">NCTC10742</strain>
    </source>
</reference>
<feature type="region of interest" description="Disordered" evidence="1">
    <location>
        <begin position="1"/>
        <end position="38"/>
    </location>
</feature>
<dbReference type="AlphaFoldDB" id="A0A378SHS6"/>
<dbReference type="EMBL" id="UGQM01000001">
    <property type="protein sequence ID" value="STZ41446.1"/>
    <property type="molecule type" value="Genomic_DNA"/>
</dbReference>
<evidence type="ECO:0000256" key="1">
    <source>
        <dbReference type="SAM" id="MobiDB-lite"/>
    </source>
</evidence>